<proteinExistence type="predicted"/>
<dbReference type="Proteomes" id="UP000468650">
    <property type="component" value="Unassembled WGS sequence"/>
</dbReference>
<keyword evidence="3" id="KW-1185">Reference proteome</keyword>
<dbReference type="RefSeq" id="WP_151666638.1">
    <property type="nucleotide sequence ID" value="NZ_WBVO01000002.1"/>
</dbReference>
<protein>
    <submittedName>
        <fullName evidence="2">Uncharacterized protein</fullName>
    </submittedName>
</protein>
<keyword evidence="1" id="KW-1133">Transmembrane helix</keyword>
<organism evidence="2 3">
    <name type="scientific">Phaeocystidibacter luteus</name>
    <dbReference type="NCBI Taxonomy" id="911197"/>
    <lineage>
        <taxon>Bacteria</taxon>
        <taxon>Pseudomonadati</taxon>
        <taxon>Bacteroidota</taxon>
        <taxon>Flavobacteriia</taxon>
        <taxon>Flavobacteriales</taxon>
        <taxon>Phaeocystidibacteraceae</taxon>
        <taxon>Phaeocystidibacter</taxon>
    </lineage>
</organism>
<comment type="caution">
    <text evidence="2">The sequence shown here is derived from an EMBL/GenBank/DDBJ whole genome shotgun (WGS) entry which is preliminary data.</text>
</comment>
<evidence type="ECO:0000313" key="2">
    <source>
        <dbReference type="EMBL" id="KAB2813970.1"/>
    </source>
</evidence>
<accession>A0A6N6RJU1</accession>
<name>A0A6N6RJU1_9FLAO</name>
<evidence type="ECO:0000313" key="3">
    <source>
        <dbReference type="Proteomes" id="UP000468650"/>
    </source>
</evidence>
<keyword evidence="1" id="KW-0472">Membrane</keyword>
<dbReference type="EMBL" id="WBVO01000002">
    <property type="protein sequence ID" value="KAB2813970.1"/>
    <property type="molecule type" value="Genomic_DNA"/>
</dbReference>
<feature type="transmembrane region" description="Helical" evidence="1">
    <location>
        <begin position="277"/>
        <end position="297"/>
    </location>
</feature>
<evidence type="ECO:0000256" key="1">
    <source>
        <dbReference type="SAM" id="Phobius"/>
    </source>
</evidence>
<reference evidence="2 3" key="1">
    <citation type="submission" date="2019-09" db="EMBL/GenBank/DDBJ databases">
        <title>Genomes of family Cryomorphaceae.</title>
        <authorList>
            <person name="Bowman J.P."/>
        </authorList>
    </citation>
    <scope>NUCLEOTIDE SEQUENCE [LARGE SCALE GENOMIC DNA]</scope>
    <source>
        <strain evidence="2 3">LMG 25704</strain>
    </source>
</reference>
<sequence length="373" mass="43038">MDSFRHKSGNVEVHDSFLFLDSKEKRYRRQDSTIFQGWSTSSIVLFLFLVVAPSVYFGFRLDAFESYHQFTALDWAQVVYINVALLTILILSAFVKPKSIEAEHFQTNIPFAKIRKVVLTDQNTCTILTSGWTLLLTGTFSDTSYLMRFDDDEFASFTKWLGSSSLDKKVIIGWSGPTHAQGDIPLNSLDVQFKTGSVKFEGDKLWLSFKKVKQKREKWKELSLLNYWQHHGVAVGRERRLLWIIRACKILIYWVFMLGLIIPGIHEEVKFWSPEWMLIGVGIIALLFLLESSLQFAKSTGFYVRLRDVAFIFEDRYEWHFGLMLDNGLVVFKAFFAVSEDRDALIEFLHQNSDGEAPIDSSYPTQSSHLASE</sequence>
<feature type="transmembrane region" description="Helical" evidence="1">
    <location>
        <begin position="75"/>
        <end position="95"/>
    </location>
</feature>
<gene>
    <name evidence="2" type="ORF">F8C67_04615</name>
</gene>
<feature type="transmembrane region" description="Helical" evidence="1">
    <location>
        <begin position="247"/>
        <end position="265"/>
    </location>
</feature>
<dbReference type="AlphaFoldDB" id="A0A6N6RJU1"/>
<keyword evidence="1" id="KW-0812">Transmembrane</keyword>
<feature type="transmembrane region" description="Helical" evidence="1">
    <location>
        <begin position="33"/>
        <end position="55"/>
    </location>
</feature>